<reference evidence="1 2" key="1">
    <citation type="submission" date="2014-04" db="EMBL/GenBank/DDBJ databases">
        <authorList>
            <consortium name="DOE Joint Genome Institute"/>
            <person name="Kuo A."/>
            <person name="Gay G."/>
            <person name="Dore J."/>
            <person name="Kohler A."/>
            <person name="Nagy L.G."/>
            <person name="Floudas D."/>
            <person name="Copeland A."/>
            <person name="Barry K.W."/>
            <person name="Cichocki N."/>
            <person name="Veneault-Fourrey C."/>
            <person name="LaButti K."/>
            <person name="Lindquist E.A."/>
            <person name="Lipzen A."/>
            <person name="Lundell T."/>
            <person name="Morin E."/>
            <person name="Murat C."/>
            <person name="Sun H."/>
            <person name="Tunlid A."/>
            <person name="Henrissat B."/>
            <person name="Grigoriev I.V."/>
            <person name="Hibbett D.S."/>
            <person name="Martin F."/>
            <person name="Nordberg H.P."/>
            <person name="Cantor M.N."/>
            <person name="Hua S.X."/>
        </authorList>
    </citation>
    <scope>NUCLEOTIDE SEQUENCE [LARGE SCALE GENOMIC DNA]</scope>
    <source>
        <strain evidence="2">h7</strain>
    </source>
</reference>
<dbReference type="Proteomes" id="UP000053424">
    <property type="component" value="Unassembled WGS sequence"/>
</dbReference>
<sequence>MGARAGLWTMHLAIRHRIDAQTCRPYIAHLVLKYIYGHMYLGQTPVHDHPTTDRHHPAHHINFKSRRVSYTYKYK</sequence>
<dbReference type="AlphaFoldDB" id="A0A0C2YHZ7"/>
<reference evidence="2" key="2">
    <citation type="submission" date="2015-01" db="EMBL/GenBank/DDBJ databases">
        <title>Evolutionary Origins and Diversification of the Mycorrhizal Mutualists.</title>
        <authorList>
            <consortium name="DOE Joint Genome Institute"/>
            <consortium name="Mycorrhizal Genomics Consortium"/>
            <person name="Kohler A."/>
            <person name="Kuo A."/>
            <person name="Nagy L.G."/>
            <person name="Floudas D."/>
            <person name="Copeland A."/>
            <person name="Barry K.W."/>
            <person name="Cichocki N."/>
            <person name="Veneault-Fourrey C."/>
            <person name="LaButti K."/>
            <person name="Lindquist E.A."/>
            <person name="Lipzen A."/>
            <person name="Lundell T."/>
            <person name="Morin E."/>
            <person name="Murat C."/>
            <person name="Riley R."/>
            <person name="Ohm R."/>
            <person name="Sun H."/>
            <person name="Tunlid A."/>
            <person name="Henrissat B."/>
            <person name="Grigoriev I.V."/>
            <person name="Hibbett D.S."/>
            <person name="Martin F."/>
        </authorList>
    </citation>
    <scope>NUCLEOTIDE SEQUENCE [LARGE SCALE GENOMIC DNA]</scope>
    <source>
        <strain evidence="2">h7</strain>
    </source>
</reference>
<dbReference type="HOGENOM" id="CLU_2671327_0_0_1"/>
<evidence type="ECO:0000313" key="1">
    <source>
        <dbReference type="EMBL" id="KIM40667.1"/>
    </source>
</evidence>
<proteinExistence type="predicted"/>
<name>A0A0C2YHZ7_HEBCY</name>
<evidence type="ECO:0000313" key="2">
    <source>
        <dbReference type="Proteomes" id="UP000053424"/>
    </source>
</evidence>
<gene>
    <name evidence="1" type="ORF">M413DRAFT_166072</name>
</gene>
<accession>A0A0C2YHZ7</accession>
<keyword evidence="2" id="KW-1185">Reference proteome</keyword>
<organism evidence="1 2">
    <name type="scientific">Hebeloma cylindrosporum</name>
    <dbReference type="NCBI Taxonomy" id="76867"/>
    <lineage>
        <taxon>Eukaryota</taxon>
        <taxon>Fungi</taxon>
        <taxon>Dikarya</taxon>
        <taxon>Basidiomycota</taxon>
        <taxon>Agaricomycotina</taxon>
        <taxon>Agaricomycetes</taxon>
        <taxon>Agaricomycetidae</taxon>
        <taxon>Agaricales</taxon>
        <taxon>Agaricineae</taxon>
        <taxon>Hymenogastraceae</taxon>
        <taxon>Hebeloma</taxon>
    </lineage>
</organism>
<dbReference type="EMBL" id="KN831782">
    <property type="protein sequence ID" value="KIM40667.1"/>
    <property type="molecule type" value="Genomic_DNA"/>
</dbReference>
<protein>
    <submittedName>
        <fullName evidence="1">Uncharacterized protein</fullName>
    </submittedName>
</protein>